<organism evidence="8 9">
    <name type="scientific">Mycobacterium paraseoulense</name>
    <dbReference type="NCBI Taxonomy" id="590652"/>
    <lineage>
        <taxon>Bacteria</taxon>
        <taxon>Bacillati</taxon>
        <taxon>Actinomycetota</taxon>
        <taxon>Actinomycetes</taxon>
        <taxon>Mycobacteriales</taxon>
        <taxon>Mycobacteriaceae</taxon>
        <taxon>Mycobacterium</taxon>
    </lineage>
</organism>
<dbReference type="AlphaFoldDB" id="A0A1X0IG95"/>
<dbReference type="Proteomes" id="UP000192513">
    <property type="component" value="Unassembled WGS sequence"/>
</dbReference>
<dbReference type="PROSITE" id="PS00166">
    <property type="entry name" value="ENOYL_COA_HYDRATASE"/>
    <property type="match status" value="1"/>
</dbReference>
<evidence type="ECO:0000256" key="1">
    <source>
        <dbReference type="ARBA" id="ARBA00002994"/>
    </source>
</evidence>
<reference evidence="8 9" key="1">
    <citation type="submission" date="2017-02" db="EMBL/GenBank/DDBJ databases">
        <title>The new phylogeny of genus Mycobacterium.</title>
        <authorList>
            <person name="Tortoli E."/>
            <person name="Trovato A."/>
            <person name="Cirillo D.M."/>
        </authorList>
    </citation>
    <scope>NUCLEOTIDE SEQUENCE [LARGE SCALE GENOMIC DNA]</scope>
    <source>
        <strain evidence="8 9">DSM 45000</strain>
    </source>
</reference>
<dbReference type="Gene3D" id="3.90.226.10">
    <property type="entry name" value="2-enoyl-CoA Hydratase, Chain A, domain 1"/>
    <property type="match status" value="1"/>
</dbReference>
<dbReference type="OrthoDB" id="8452484at2"/>
<dbReference type="PANTHER" id="PTHR43459:SF1">
    <property type="entry name" value="EG:BACN32G11.4 PROTEIN"/>
    <property type="match status" value="1"/>
</dbReference>
<name>A0A1X0IG95_9MYCO</name>
<protein>
    <submittedName>
        <fullName evidence="8">Enoyl-CoA hydratase</fullName>
    </submittedName>
</protein>
<keyword evidence="3" id="KW-0276">Fatty acid metabolism</keyword>
<dbReference type="PANTHER" id="PTHR43459">
    <property type="entry name" value="ENOYL-COA HYDRATASE"/>
    <property type="match status" value="1"/>
</dbReference>
<keyword evidence="9" id="KW-1185">Reference proteome</keyword>
<dbReference type="GO" id="GO:0004300">
    <property type="term" value="F:enoyl-CoA hydratase activity"/>
    <property type="evidence" value="ECO:0007669"/>
    <property type="project" value="UniProtKB-EC"/>
</dbReference>
<evidence type="ECO:0000313" key="9">
    <source>
        <dbReference type="Proteomes" id="UP000192513"/>
    </source>
</evidence>
<dbReference type="Pfam" id="PF00378">
    <property type="entry name" value="ECH_1"/>
    <property type="match status" value="1"/>
</dbReference>
<comment type="similarity">
    <text evidence="2 7">Belongs to the enoyl-CoA hydratase/isomerase family.</text>
</comment>
<dbReference type="Gene3D" id="1.10.12.10">
    <property type="entry name" value="Lyase 2-enoyl-coa Hydratase, Chain A, domain 2"/>
    <property type="match status" value="1"/>
</dbReference>
<comment type="catalytic activity">
    <reaction evidence="5">
        <text>a (3S)-3-hydroxyacyl-CoA = a (2E)-enoyl-CoA + H2O</text>
        <dbReference type="Rhea" id="RHEA:16105"/>
        <dbReference type="ChEBI" id="CHEBI:15377"/>
        <dbReference type="ChEBI" id="CHEBI:57318"/>
        <dbReference type="ChEBI" id="CHEBI:58856"/>
        <dbReference type="EC" id="4.2.1.17"/>
    </reaction>
</comment>
<evidence type="ECO:0000256" key="3">
    <source>
        <dbReference type="ARBA" id="ARBA00022832"/>
    </source>
</evidence>
<evidence type="ECO:0000256" key="6">
    <source>
        <dbReference type="ARBA" id="ARBA00023717"/>
    </source>
</evidence>
<dbReference type="InterPro" id="IPR018376">
    <property type="entry name" value="Enoyl-CoA_hyd/isom_CS"/>
</dbReference>
<keyword evidence="4" id="KW-0443">Lipid metabolism</keyword>
<evidence type="ECO:0000256" key="5">
    <source>
        <dbReference type="ARBA" id="ARBA00023709"/>
    </source>
</evidence>
<dbReference type="InterPro" id="IPR029045">
    <property type="entry name" value="ClpP/crotonase-like_dom_sf"/>
</dbReference>
<accession>A0A1X0IG95</accession>
<dbReference type="SUPFAM" id="SSF52096">
    <property type="entry name" value="ClpP/crotonase"/>
    <property type="match status" value="1"/>
</dbReference>
<dbReference type="InterPro" id="IPR001753">
    <property type="entry name" value="Enoyl-CoA_hydra/iso"/>
</dbReference>
<comment type="caution">
    <text evidence="8">The sequence shown here is derived from an EMBL/GenBank/DDBJ whole genome shotgun (WGS) entry which is preliminary data.</text>
</comment>
<dbReference type="GO" id="GO:0006631">
    <property type="term" value="P:fatty acid metabolic process"/>
    <property type="evidence" value="ECO:0007669"/>
    <property type="project" value="UniProtKB-KW"/>
</dbReference>
<dbReference type="InterPro" id="IPR014748">
    <property type="entry name" value="Enoyl-CoA_hydra_C"/>
</dbReference>
<dbReference type="RefSeq" id="WP_083169105.1">
    <property type="nucleotide sequence ID" value="NZ_AP022619.1"/>
</dbReference>
<evidence type="ECO:0000313" key="8">
    <source>
        <dbReference type="EMBL" id="ORB45799.1"/>
    </source>
</evidence>
<evidence type="ECO:0000256" key="7">
    <source>
        <dbReference type="RuleBase" id="RU003707"/>
    </source>
</evidence>
<evidence type="ECO:0000256" key="2">
    <source>
        <dbReference type="ARBA" id="ARBA00005254"/>
    </source>
</evidence>
<sequence length="278" mass="29277">MRDMSEQASGIVAAVGEDAVLRITIDRADVGNSLSPLAREALTDAFILANDGPDVRAVLLSATGDRHFCAGAGLASQAANAAAQPKSLSDKRPGDIARMLQQGWQRLIAAILDCDKPVVAAVNGTAAGAGTSLVLASDLVVMSAQAKLVEAFVHRGILPDSGAIHLLTRIVGLRKATELLMLGEPVDAATCEKLGLVNRVTAPEDTRAVAEELAVRLAAGPTVMLALTKRLLSVSSESDRHRAFEQEAWAQEVVSHTADLQEGLASFAERREPKFFGR</sequence>
<comment type="function">
    <text evidence="1">Could possibly oxidize fatty acids using specific components.</text>
</comment>
<comment type="catalytic activity">
    <reaction evidence="6">
        <text>a 4-saturated-(3S)-3-hydroxyacyl-CoA = a (3E)-enoyl-CoA + H2O</text>
        <dbReference type="Rhea" id="RHEA:20724"/>
        <dbReference type="ChEBI" id="CHEBI:15377"/>
        <dbReference type="ChEBI" id="CHEBI:58521"/>
        <dbReference type="ChEBI" id="CHEBI:137480"/>
        <dbReference type="EC" id="4.2.1.17"/>
    </reaction>
</comment>
<dbReference type="EMBL" id="MVIE01000003">
    <property type="protein sequence ID" value="ORB45799.1"/>
    <property type="molecule type" value="Genomic_DNA"/>
</dbReference>
<proteinExistence type="inferred from homology"/>
<gene>
    <name evidence="8" type="ORF">BST39_03490</name>
</gene>
<dbReference type="CDD" id="cd06558">
    <property type="entry name" value="crotonase-like"/>
    <property type="match status" value="1"/>
</dbReference>
<evidence type="ECO:0000256" key="4">
    <source>
        <dbReference type="ARBA" id="ARBA00023098"/>
    </source>
</evidence>
<dbReference type="STRING" id="590652.BST39_03490"/>